<dbReference type="GeneID" id="70243806"/>
<evidence type="ECO:0000256" key="3">
    <source>
        <dbReference type="SAM" id="SignalP"/>
    </source>
</evidence>
<feature type="chain" id="PRO_5042292636" description="PABS domain-containing protein" evidence="3">
    <location>
        <begin position="19"/>
        <end position="358"/>
    </location>
</feature>
<evidence type="ECO:0000256" key="2">
    <source>
        <dbReference type="PROSITE-ProRule" id="PRU00354"/>
    </source>
</evidence>
<feature type="signal peptide" evidence="3">
    <location>
        <begin position="1"/>
        <end position="18"/>
    </location>
</feature>
<protein>
    <recommendedName>
        <fullName evidence="4">PABS domain-containing protein</fullName>
    </recommendedName>
</protein>
<reference evidence="5" key="1">
    <citation type="submission" date="2021-12" db="EMBL/GenBank/DDBJ databases">
        <title>Convergent genome expansion in fungi linked to evolution of root-endophyte symbiosis.</title>
        <authorList>
            <consortium name="DOE Joint Genome Institute"/>
            <person name="Ke Y.-H."/>
            <person name="Bonito G."/>
            <person name="Liao H.-L."/>
            <person name="Looney B."/>
            <person name="Rojas-Flechas A."/>
            <person name="Nash J."/>
            <person name="Hameed K."/>
            <person name="Schadt C."/>
            <person name="Martin F."/>
            <person name="Crous P.W."/>
            <person name="Miettinen O."/>
            <person name="Magnuson J.K."/>
            <person name="Labbe J."/>
            <person name="Jacobson D."/>
            <person name="Doktycz M.J."/>
            <person name="Veneault-Fourrey C."/>
            <person name="Kuo A."/>
            <person name="Mondo S."/>
            <person name="Calhoun S."/>
            <person name="Riley R."/>
            <person name="Ohm R."/>
            <person name="LaButti K."/>
            <person name="Andreopoulos B."/>
            <person name="Pangilinan J."/>
            <person name="Nolan M."/>
            <person name="Tritt A."/>
            <person name="Clum A."/>
            <person name="Lipzen A."/>
            <person name="Daum C."/>
            <person name="Barry K."/>
            <person name="Grigoriev I.V."/>
            <person name="Vilgalys R."/>
        </authorList>
    </citation>
    <scope>NUCLEOTIDE SEQUENCE</scope>
    <source>
        <strain evidence="5">PMI_201</strain>
    </source>
</reference>
<evidence type="ECO:0000313" key="6">
    <source>
        <dbReference type="Proteomes" id="UP001201262"/>
    </source>
</evidence>
<dbReference type="Proteomes" id="UP001201262">
    <property type="component" value="Unassembled WGS sequence"/>
</dbReference>
<dbReference type="GO" id="GO:0016740">
    <property type="term" value="F:transferase activity"/>
    <property type="evidence" value="ECO:0007669"/>
    <property type="project" value="UniProtKB-UniRule"/>
</dbReference>
<comment type="caution">
    <text evidence="5">The sequence shown here is derived from an EMBL/GenBank/DDBJ whole genome shotgun (WGS) entry which is preliminary data.</text>
</comment>
<sequence>MAFTIPALFLNAVLLVDAAASSYPTSSWTLQEANKPATVVVSSLEGPIDGPKFDYINSTVYQWWYFDVVSSDLESCLTVQFNIGSELALGFGNASEILPYVAINGKFPNGTLFDMASVPATNITIQTIGQGSSGVWEGTGCSWEGTPDLSEYVLTLNAPEQGIQGSVYLKSISPAQYPFNLLSQQLYNVSESVLPGFYWANSIPGALGGVDLTIRGDRLLFDGSGYHDSNWGTIGLPKVAGSWYWGHAQVGDLTIVFSTVEGRTQTVSSIYIGNDPTLIIIGNVTVTPVTGSNYPNGTLNIALDAAFDGKYEFLIVPTDIVYSTPAPKYTRWIGIIEGGLVGGESQKGVVLWEYFYFG</sequence>
<name>A0AAD4Q774_9EURO</name>
<comment type="caution">
    <text evidence="2">Lacks conserved residue(s) required for the propagation of feature annotation.</text>
</comment>
<dbReference type="EMBL" id="JAJTJA010000001">
    <property type="protein sequence ID" value="KAH8706047.1"/>
    <property type="molecule type" value="Genomic_DNA"/>
</dbReference>
<gene>
    <name evidence="5" type="ORF">BGW36DRAFT_354426</name>
</gene>
<dbReference type="InterPro" id="IPR030374">
    <property type="entry name" value="PABS"/>
</dbReference>
<dbReference type="SUPFAM" id="SSF159245">
    <property type="entry name" value="AttH-like"/>
    <property type="match status" value="1"/>
</dbReference>
<accession>A0AAD4Q774</accession>
<evidence type="ECO:0000259" key="4">
    <source>
        <dbReference type="PROSITE" id="PS51006"/>
    </source>
</evidence>
<dbReference type="Pfam" id="PF24137">
    <property type="entry name" value="DA_N"/>
    <property type="match status" value="1"/>
</dbReference>
<feature type="domain" description="PABS" evidence="4">
    <location>
        <begin position="1"/>
        <end position="35"/>
    </location>
</feature>
<evidence type="ECO:0000256" key="1">
    <source>
        <dbReference type="ARBA" id="ARBA00022679"/>
    </source>
</evidence>
<dbReference type="RefSeq" id="XP_046078668.1">
    <property type="nucleotide sequence ID" value="XM_046213519.1"/>
</dbReference>
<dbReference type="InterPro" id="IPR056402">
    <property type="entry name" value="DA_N"/>
</dbReference>
<keyword evidence="2" id="KW-0620">Polyamine biosynthesis</keyword>
<evidence type="ECO:0000313" key="5">
    <source>
        <dbReference type="EMBL" id="KAH8706047.1"/>
    </source>
</evidence>
<dbReference type="AlphaFoldDB" id="A0AAD4Q774"/>
<keyword evidence="6" id="KW-1185">Reference proteome</keyword>
<keyword evidence="3" id="KW-0732">Signal</keyword>
<keyword evidence="1 2" id="KW-0808">Transferase</keyword>
<dbReference type="PROSITE" id="PS51006">
    <property type="entry name" value="PABS_2"/>
    <property type="match status" value="1"/>
</dbReference>
<dbReference type="InterPro" id="IPR057722">
    <property type="entry name" value="AsqO/PenF-like_C"/>
</dbReference>
<dbReference type="Pfam" id="PF25581">
    <property type="entry name" value="AsqO_C"/>
    <property type="match status" value="1"/>
</dbReference>
<proteinExistence type="predicted"/>
<organism evidence="5 6">
    <name type="scientific">Talaromyces proteolyticus</name>
    <dbReference type="NCBI Taxonomy" id="1131652"/>
    <lineage>
        <taxon>Eukaryota</taxon>
        <taxon>Fungi</taxon>
        <taxon>Dikarya</taxon>
        <taxon>Ascomycota</taxon>
        <taxon>Pezizomycotina</taxon>
        <taxon>Eurotiomycetes</taxon>
        <taxon>Eurotiomycetidae</taxon>
        <taxon>Eurotiales</taxon>
        <taxon>Trichocomaceae</taxon>
        <taxon>Talaromyces</taxon>
        <taxon>Talaromyces sect. Bacilispori</taxon>
    </lineage>
</organism>
<dbReference type="GO" id="GO:0006596">
    <property type="term" value="P:polyamine biosynthetic process"/>
    <property type="evidence" value="ECO:0007669"/>
    <property type="project" value="UniProtKB-UniRule"/>
</dbReference>